<evidence type="ECO:0000256" key="1">
    <source>
        <dbReference type="SAM" id="MobiDB-lite"/>
    </source>
</evidence>
<protein>
    <submittedName>
        <fullName evidence="3">GYF domain containing</fullName>
    </submittedName>
</protein>
<keyword evidence="4" id="KW-1185">Reference proteome</keyword>
<feature type="region of interest" description="Disordered" evidence="1">
    <location>
        <begin position="1085"/>
        <end position="1107"/>
    </location>
</feature>
<dbReference type="OrthoDB" id="6415790at2759"/>
<feature type="compositionally biased region" description="Basic and acidic residues" evidence="1">
    <location>
        <begin position="90"/>
        <end position="162"/>
    </location>
</feature>
<dbReference type="SUPFAM" id="SSF55277">
    <property type="entry name" value="GYF domain"/>
    <property type="match status" value="1"/>
</dbReference>
<feature type="compositionally biased region" description="Basic residues" evidence="1">
    <location>
        <begin position="1173"/>
        <end position="1183"/>
    </location>
</feature>
<feature type="region of interest" description="Disordered" evidence="1">
    <location>
        <begin position="627"/>
        <end position="674"/>
    </location>
</feature>
<feature type="region of interest" description="Disordered" evidence="1">
    <location>
        <begin position="362"/>
        <end position="411"/>
    </location>
</feature>
<feature type="region of interest" description="Disordered" evidence="1">
    <location>
        <begin position="64"/>
        <end position="228"/>
    </location>
</feature>
<dbReference type="EMBL" id="CACTIH010009116">
    <property type="protein sequence ID" value="CAA3024775.1"/>
    <property type="molecule type" value="Genomic_DNA"/>
</dbReference>
<feature type="compositionally biased region" description="Low complexity" evidence="1">
    <location>
        <begin position="1184"/>
        <end position="1193"/>
    </location>
</feature>
<feature type="region of interest" description="Disordered" evidence="1">
    <location>
        <begin position="1167"/>
        <end position="1307"/>
    </location>
</feature>
<dbReference type="InterPro" id="IPR003169">
    <property type="entry name" value="GYF"/>
</dbReference>
<feature type="compositionally biased region" description="Polar residues" evidence="1">
    <location>
        <begin position="470"/>
        <end position="479"/>
    </location>
</feature>
<feature type="region of interest" description="Disordered" evidence="1">
    <location>
        <begin position="457"/>
        <end position="479"/>
    </location>
</feature>
<comment type="caution">
    <text evidence="3">The sequence shown here is derived from an EMBL/GenBank/DDBJ whole genome shotgun (WGS) entry which is preliminary data.</text>
</comment>
<dbReference type="InterPro" id="IPR035445">
    <property type="entry name" value="GYF-like_dom_sf"/>
</dbReference>
<feature type="region of interest" description="Disordered" evidence="1">
    <location>
        <begin position="1474"/>
        <end position="1649"/>
    </location>
</feature>
<proteinExistence type="predicted"/>
<feature type="compositionally biased region" description="Polar residues" evidence="1">
    <location>
        <begin position="646"/>
        <end position="664"/>
    </location>
</feature>
<feature type="compositionally biased region" description="Polar residues" evidence="1">
    <location>
        <begin position="1490"/>
        <end position="1500"/>
    </location>
</feature>
<dbReference type="Gene3D" id="3.30.1490.40">
    <property type="match status" value="1"/>
</dbReference>
<evidence type="ECO:0000259" key="2">
    <source>
        <dbReference type="PROSITE" id="PS50829"/>
    </source>
</evidence>
<evidence type="ECO:0000313" key="4">
    <source>
        <dbReference type="Proteomes" id="UP000594638"/>
    </source>
</evidence>
<name>A0A8S0UW21_OLEEU</name>
<dbReference type="CDD" id="cd00072">
    <property type="entry name" value="GYF"/>
    <property type="match status" value="1"/>
</dbReference>
<dbReference type="PROSITE" id="PS50829">
    <property type="entry name" value="GYF"/>
    <property type="match status" value="1"/>
</dbReference>
<feature type="compositionally biased region" description="Low complexity" evidence="1">
    <location>
        <begin position="1541"/>
        <end position="1550"/>
    </location>
</feature>
<reference evidence="3 4" key="1">
    <citation type="submission" date="2019-12" db="EMBL/GenBank/DDBJ databases">
        <authorList>
            <person name="Alioto T."/>
            <person name="Alioto T."/>
            <person name="Gomez Garrido J."/>
        </authorList>
    </citation>
    <scope>NUCLEOTIDE SEQUENCE [LARGE SCALE GENOMIC DNA]</scope>
</reference>
<feature type="compositionally biased region" description="Basic and acidic residues" evidence="1">
    <location>
        <begin position="457"/>
        <end position="469"/>
    </location>
</feature>
<dbReference type="SMART" id="SM00444">
    <property type="entry name" value="GYF"/>
    <property type="match status" value="1"/>
</dbReference>
<organism evidence="3 4">
    <name type="scientific">Olea europaea subsp. europaea</name>
    <dbReference type="NCBI Taxonomy" id="158383"/>
    <lineage>
        <taxon>Eukaryota</taxon>
        <taxon>Viridiplantae</taxon>
        <taxon>Streptophyta</taxon>
        <taxon>Embryophyta</taxon>
        <taxon>Tracheophyta</taxon>
        <taxon>Spermatophyta</taxon>
        <taxon>Magnoliopsida</taxon>
        <taxon>eudicotyledons</taxon>
        <taxon>Gunneridae</taxon>
        <taxon>Pentapetalae</taxon>
        <taxon>asterids</taxon>
        <taxon>lamiids</taxon>
        <taxon>Lamiales</taxon>
        <taxon>Oleaceae</taxon>
        <taxon>Oleeae</taxon>
        <taxon>Olea</taxon>
    </lineage>
</organism>
<dbReference type="PANTHER" id="PTHR47471:SF1">
    <property type="entry name" value="PROTEIN ESSENTIAL FOR POTEXVIRUS ACCUMULATION 1"/>
    <property type="match status" value="1"/>
</dbReference>
<feature type="compositionally biased region" description="Low complexity" evidence="1">
    <location>
        <begin position="1626"/>
        <end position="1638"/>
    </location>
</feature>
<dbReference type="Proteomes" id="UP000594638">
    <property type="component" value="Unassembled WGS sequence"/>
</dbReference>
<feature type="compositionally biased region" description="Polar residues" evidence="1">
    <location>
        <begin position="10"/>
        <end position="27"/>
    </location>
</feature>
<dbReference type="Pfam" id="PF02213">
    <property type="entry name" value="GYF"/>
    <property type="match status" value="1"/>
</dbReference>
<feature type="compositionally biased region" description="Basic and acidic residues" evidence="1">
    <location>
        <begin position="181"/>
        <end position="214"/>
    </location>
</feature>
<feature type="region of interest" description="Disordered" evidence="1">
    <location>
        <begin position="1"/>
        <end position="32"/>
    </location>
</feature>
<feature type="compositionally biased region" description="Basic residues" evidence="1">
    <location>
        <begin position="1763"/>
        <end position="1772"/>
    </location>
</feature>
<dbReference type="Gramene" id="OE9A093836T2">
    <property type="protein sequence ID" value="OE9A093836C2"/>
    <property type="gene ID" value="OE9A093836"/>
</dbReference>
<sequence>MADSTEFDSRPNQISKDMHGSNNTIPLSPQWRLPKLGENKAGIVTGESQFTSLPSNANSVDIANLPGSGEILPDNHKKKDVFRPSVLDMESGRRDRWRDEERDTNSSIRKDRWKEGDRELYDNRKVDRWTDSSGRHYGEARRAPGERWTDSGNRESNQDQHSKWSTHWGPDGKETGTMLEKWGDSNKESDMLLDKGPAHPSYHGKDEKDVDHYRPWRPKTSYSRGRAEPLHKALTPNKHVSTLAHGRGRGENPAPTLSLGRGRISSWGNSVTSIDIPLRPVGSFSEKVESDLEEHTLLRYSRTKLLNVYGITDMRNFAKHLEEVDKVPSLCLEEPLEPLAFCTPTPEELVILKGIDKGEIMSSGTPQITKEGSVGRTPTDSLQSKGSRLGSRNDLPLALDNPKSKTVDNVEGGYSNYSESLSHEKHMYAWPNAKVETKQDYQAFADHKLNPEALKEDNASYGKNKDLTSSRESSMPGNSSMLHVGAWRSSSFPEHSKSTTHDWRGTSIDVQKDLTSAWENNFADSTNAKREGSKWQIGDDSIMRSQTSAVFDRELESFKNFQPSPEDLVLYYKDPQGEIQGPFAGSDIIGWFEAGYFGIELQVRLDSAPADSPFYLLGDVMPHLRAKARPPPGFSTPKPNEIQDASGRSNYNSLGKLHSTSSETDTIKNEPRYIPGPIPEAENRFLESLMSGSTSSASVEKFSPSEGMQGYMGINSTALHPVGSGIGDDPCLLAKKMTLERQRSLTNPYSYWPGRDVASHSAKSDVVKDSLLAQSNLNSSISENARAQHSSQNVDLMSLLQGLPDRSTNNVKNETGAWLNYPVQGGLEQLRDKLDSHFGQNFPPQAALGIQQQSLQSQNKLLTNLLAQSVNNSSSMLTPEKLLSSGLSQEPQILSLLQQQYLLQPHSQAPVASQQLSLLDKLLLLKHQQKEEEQEQLVRQQQQLLSHVLSEHHPYQRLGDLSFVQLKTSGLASGNASRDHAQFQQSHELFQTGSQIVPTPNLQESVSNIILPSSVSQDNSSNVASESPSMHLPHQIFGNTVLQRNLDAPLPEQVDNMQQKGFPMTTAVMDTFPQSEMANRYTSEQKSHNDELIEVSSSADSPSFPPGEDLGKSAALQLVGGCENELVVPERANAVVAPPSTVSEPQDVGENHIDDFLGVKEVRNVETQEVKKSSAKKSKKQKASKAQSSDSAKGVFNTQNAESPEFEGINIYDETSEMQTVQGKRKTDKVASDGIDSSLGQNSLPAHGFTDDGEATMNRGPPGQVVSQFNTQANSGQSAWKHTPSFKPKSLSEIQQEEQRRAQEELAVSEISTSLSSMSVSTPWAGIVANSDHEALVETLQDSATTELILGKSESFSNQKSQLHDLFWETNVTKSSENEMQISDAASSLPPASVMHSQIDSVDDDNFIEAKDTKKSRKKSAKAKGAAAKILVPVASPDLSVGSNFIEKGDRSHQLQQKEILPAVPSGPSLGDFVIWKGESTNPSPAPAWSTDSVKIQKPTSLRDILKEQQRKVSSASQGTPMPTPPKPAINQPPRGVGHTSSSSAKAASSIQINSPASSRPKHEVDNDLFWGPLEHQQPNHEAKQSDFPQLGSQGSWGSKSTPIKGTPGRSLNRQKSNGGRPGEYSLSSSPASAQPSLRGKTDASTKHSEAMDFKEWCESECFRLVGSKDTSFLEFCIKQSRAEAEILLTENLGTFDPNREFIDKFLNYKDFLPMDVIDIAFKTRNDRKATAFSVGDMASDFVGVGGSNQGGVDATDGAPTGGKKKGKKGKKVSPSVLGFNVVSNRIMMGEIQTIDD</sequence>
<evidence type="ECO:0000313" key="3">
    <source>
        <dbReference type="EMBL" id="CAA3024775.1"/>
    </source>
</evidence>
<feature type="compositionally biased region" description="Polar residues" evidence="1">
    <location>
        <begin position="1265"/>
        <end position="1280"/>
    </location>
</feature>
<dbReference type="PANTHER" id="PTHR47471">
    <property type="entry name" value="GYF DOMAIN-CONTAINING PROTEIN"/>
    <property type="match status" value="1"/>
</dbReference>
<feature type="compositionally biased region" description="Basic and acidic residues" evidence="1">
    <location>
        <begin position="1640"/>
        <end position="1649"/>
    </location>
</feature>
<feature type="region of interest" description="Disordered" evidence="1">
    <location>
        <begin position="1750"/>
        <end position="1773"/>
    </location>
</feature>
<feature type="compositionally biased region" description="Polar residues" evidence="1">
    <location>
        <begin position="1587"/>
        <end position="1618"/>
    </location>
</feature>
<accession>A0A8S0UW21</accession>
<feature type="compositionally biased region" description="Polar residues" evidence="1">
    <location>
        <begin position="1512"/>
        <end position="1521"/>
    </location>
</feature>
<feature type="domain" description="GYF" evidence="2">
    <location>
        <begin position="567"/>
        <end position="618"/>
    </location>
</feature>
<gene>
    <name evidence="3" type="ORF">OLEA9_A093836</name>
</gene>
<feature type="compositionally biased region" description="Polar residues" evidence="1">
    <location>
        <begin position="362"/>
        <end position="386"/>
    </location>
</feature>